<keyword evidence="2" id="KW-0472">Membrane</keyword>
<dbReference type="EMBL" id="HF935395">
    <property type="protein sequence ID" value="CCX29964.1"/>
    <property type="molecule type" value="Genomic_DNA"/>
</dbReference>
<dbReference type="Pfam" id="PF20237">
    <property type="entry name" value="DUF6594"/>
    <property type="match status" value="1"/>
</dbReference>
<gene>
    <name evidence="4" type="ORF">PCON_07783</name>
</gene>
<dbReference type="AlphaFoldDB" id="U4LCY5"/>
<evidence type="ECO:0000313" key="5">
    <source>
        <dbReference type="Proteomes" id="UP000018144"/>
    </source>
</evidence>
<evidence type="ECO:0000313" key="4">
    <source>
        <dbReference type="EMBL" id="CCX29964.1"/>
    </source>
</evidence>
<dbReference type="STRING" id="1076935.U4LCY5"/>
<evidence type="ECO:0000256" key="1">
    <source>
        <dbReference type="SAM" id="MobiDB-lite"/>
    </source>
</evidence>
<keyword evidence="2" id="KW-0812">Transmembrane</keyword>
<feature type="compositionally biased region" description="Low complexity" evidence="1">
    <location>
        <begin position="1"/>
        <end position="15"/>
    </location>
</feature>
<evidence type="ECO:0000256" key="2">
    <source>
        <dbReference type="SAM" id="Phobius"/>
    </source>
</evidence>
<name>U4LCY5_PYROM</name>
<dbReference type="OMA" id="ASMHAYR"/>
<dbReference type="PANTHER" id="PTHR34502">
    <property type="entry name" value="DUF6594 DOMAIN-CONTAINING PROTEIN-RELATED"/>
    <property type="match status" value="1"/>
</dbReference>
<reference evidence="4 5" key="1">
    <citation type="journal article" date="2013" name="PLoS Genet.">
        <title>The genome and development-dependent transcriptomes of Pyronema confluens: a window into fungal evolution.</title>
        <authorList>
            <person name="Traeger S."/>
            <person name="Altegoer F."/>
            <person name="Freitag M."/>
            <person name="Gabaldon T."/>
            <person name="Kempken F."/>
            <person name="Kumar A."/>
            <person name="Marcet-Houben M."/>
            <person name="Poggeler S."/>
            <person name="Stajich J.E."/>
            <person name="Nowrousian M."/>
        </authorList>
    </citation>
    <scope>NUCLEOTIDE SEQUENCE [LARGE SCALE GENOMIC DNA]</scope>
    <source>
        <strain evidence="5">CBS 100304</strain>
        <tissue evidence="4">Vegetative mycelium</tissue>
    </source>
</reference>
<protein>
    <recommendedName>
        <fullName evidence="3">DUF6594 domain-containing protein</fullName>
    </recommendedName>
</protein>
<dbReference type="OrthoDB" id="3533814at2759"/>
<keyword evidence="5" id="KW-1185">Reference proteome</keyword>
<feature type="region of interest" description="Disordered" evidence="1">
    <location>
        <begin position="1"/>
        <end position="138"/>
    </location>
</feature>
<evidence type="ECO:0000259" key="3">
    <source>
        <dbReference type="Pfam" id="PF20237"/>
    </source>
</evidence>
<proteinExistence type="predicted"/>
<feature type="compositionally biased region" description="Pro residues" evidence="1">
    <location>
        <begin position="55"/>
        <end position="86"/>
    </location>
</feature>
<sequence length="441" mass="47124">MTIPSGTPTGGHSSSYDTYDPESGLTESTLRPVLLRSHSRRSAASVNSHHSSFPFPSPTSLFPPTPFHPTPFPPTPFPPPPPPPPSLRYDSHTRDSTPVSGDGSNNGLPRSHSTHSHTSHTSAASHESAPSAPSAVVVPGASATAASAKSSSSETTIKPQPSITSHAYSLATSDFDRPLFDYRILAASMHAYRHLSIFRRFGRLSMANLLSYQDELTELEASLRVLNNPDTGARAGAAESDPAETRRQLMRKLRGLLKDYYETLLLQEQIFTLDPPRDSDVAVLGDLAPAYPSGGGVVEVDQHIDDLVSLGLGERDSLEKLVGRYIPSLFPGRVASVEDLRQRNRSARDVAGLFNPFTRRVTRLVIALGTAAMMLAPMVVLSVVKEERWKLGVVAGCTMLLAVAVALGTRGRGGEIVMVISAYAAVLVVFVQGDCGGRAGG</sequence>
<feature type="transmembrane region" description="Helical" evidence="2">
    <location>
        <begin position="364"/>
        <end position="384"/>
    </location>
</feature>
<dbReference type="eggNOG" id="ENOG502S5VZ">
    <property type="taxonomic scope" value="Eukaryota"/>
</dbReference>
<feature type="transmembrane region" description="Helical" evidence="2">
    <location>
        <begin position="391"/>
        <end position="410"/>
    </location>
</feature>
<keyword evidence="2" id="KW-1133">Transmembrane helix</keyword>
<organism evidence="4 5">
    <name type="scientific">Pyronema omphalodes (strain CBS 100304)</name>
    <name type="common">Pyronema confluens</name>
    <dbReference type="NCBI Taxonomy" id="1076935"/>
    <lineage>
        <taxon>Eukaryota</taxon>
        <taxon>Fungi</taxon>
        <taxon>Dikarya</taxon>
        <taxon>Ascomycota</taxon>
        <taxon>Pezizomycotina</taxon>
        <taxon>Pezizomycetes</taxon>
        <taxon>Pezizales</taxon>
        <taxon>Pyronemataceae</taxon>
        <taxon>Pyronema</taxon>
    </lineage>
</organism>
<feature type="transmembrane region" description="Helical" evidence="2">
    <location>
        <begin position="416"/>
        <end position="433"/>
    </location>
</feature>
<accession>U4LCY5</accession>
<dbReference type="PANTHER" id="PTHR34502:SF5">
    <property type="entry name" value="DUF6594 DOMAIN-CONTAINING PROTEIN"/>
    <property type="match status" value="1"/>
</dbReference>
<dbReference type="InterPro" id="IPR046529">
    <property type="entry name" value="DUF6594"/>
</dbReference>
<feature type="compositionally biased region" description="Polar residues" evidence="1">
    <location>
        <begin position="96"/>
        <end position="108"/>
    </location>
</feature>
<feature type="domain" description="DUF6594" evidence="3">
    <location>
        <begin position="182"/>
        <end position="428"/>
    </location>
</feature>
<feature type="compositionally biased region" description="Low complexity" evidence="1">
    <location>
        <begin position="42"/>
        <end position="54"/>
    </location>
</feature>
<dbReference type="Proteomes" id="UP000018144">
    <property type="component" value="Unassembled WGS sequence"/>
</dbReference>
<feature type="compositionally biased region" description="Low complexity" evidence="1">
    <location>
        <begin position="119"/>
        <end position="138"/>
    </location>
</feature>